<dbReference type="InterPro" id="IPR015424">
    <property type="entry name" value="PyrdxlP-dep_Trfase"/>
</dbReference>
<comment type="subunit">
    <text evidence="3">Homodimer.</text>
</comment>
<evidence type="ECO:0000259" key="9">
    <source>
        <dbReference type="Pfam" id="PF00155"/>
    </source>
</evidence>
<gene>
    <name evidence="10" type="ORF">HB770_30620</name>
</gene>
<dbReference type="PROSITE" id="PS00105">
    <property type="entry name" value="AA_TRANSFER_CLASS_1"/>
    <property type="match status" value="1"/>
</dbReference>
<comment type="catalytic activity">
    <reaction evidence="7">
        <text>L-aspartate + 2-oxoglutarate = oxaloacetate + L-glutamate</text>
        <dbReference type="Rhea" id="RHEA:21824"/>
        <dbReference type="ChEBI" id="CHEBI:16452"/>
        <dbReference type="ChEBI" id="CHEBI:16810"/>
        <dbReference type="ChEBI" id="CHEBI:29985"/>
        <dbReference type="ChEBI" id="CHEBI:29991"/>
        <dbReference type="EC" id="2.6.1.1"/>
    </reaction>
</comment>
<evidence type="ECO:0000256" key="2">
    <source>
        <dbReference type="ARBA" id="ARBA00007441"/>
    </source>
</evidence>
<evidence type="ECO:0000256" key="6">
    <source>
        <dbReference type="ARBA" id="ARBA00022898"/>
    </source>
</evidence>
<evidence type="ECO:0000256" key="5">
    <source>
        <dbReference type="ARBA" id="ARBA00022679"/>
    </source>
</evidence>
<keyword evidence="6" id="KW-0663">Pyridoxal phosphate</keyword>
<evidence type="ECO:0000256" key="4">
    <source>
        <dbReference type="ARBA" id="ARBA00022576"/>
    </source>
</evidence>
<comment type="similarity">
    <text evidence="2 8">Belongs to the class-I pyridoxal-phosphate-dependent aminotransferase family.</text>
</comment>
<evidence type="ECO:0000313" key="11">
    <source>
        <dbReference type="Proteomes" id="UP000515518"/>
    </source>
</evidence>
<feature type="domain" description="Aminotransferase class I/classII large" evidence="9">
    <location>
        <begin position="35"/>
        <end position="395"/>
    </location>
</feature>
<dbReference type="PANTHER" id="PTHR46383">
    <property type="entry name" value="ASPARTATE AMINOTRANSFERASE"/>
    <property type="match status" value="1"/>
</dbReference>
<dbReference type="SUPFAM" id="SSF53383">
    <property type="entry name" value="PLP-dependent transferases"/>
    <property type="match status" value="1"/>
</dbReference>
<protein>
    <recommendedName>
        <fullName evidence="8">Aminotransferase</fullName>
        <ecNumber evidence="8">2.6.1.-</ecNumber>
    </recommendedName>
</protein>
<geneLocation type="plasmid" evidence="10 11">
    <name>p_1</name>
</geneLocation>
<evidence type="ECO:0000256" key="7">
    <source>
        <dbReference type="ARBA" id="ARBA00049185"/>
    </source>
</evidence>
<sequence length="404" mass="43497">MNMIAFESTRVATIKSSPSMAVSVAAKAMRAKGEHVVDLSLGEPDFDTPDHIVQAAIEAMRKGLTRYTAPDGLVELREAIVAKFKRENGLDYAMDEISIGNGAKQILFNAFLATLEPGDEVVVLKAPYWVSYTDIVVLHGGIPKIVPCGVEDAFKITAERLEAAITPKTRWFLFNSPSNPTGAIYTADELRALGAVLARHPHVAIMSDEIYEHIVCGDVPFTSFVVACPELKDRTLIINGVSKAYAMTGWRLGYAAGPRELTKALNKLQSQSTTCPSSITQFAAAAALNGPQDFVTTAVAEYKARGQLVARGFSAIPGLDVRAPEGAFYLFPKCAHYIGKTAPDGARISNDTELASYLLREGKVATVPGAAFGVEPYIRLSFATSRDNLAIAIERTADALAKLR</sequence>
<dbReference type="GO" id="GO:0004069">
    <property type="term" value="F:L-aspartate:2-oxoglutarate aminotransferase activity"/>
    <property type="evidence" value="ECO:0007669"/>
    <property type="project" value="UniProtKB-EC"/>
</dbReference>
<dbReference type="InterPro" id="IPR004839">
    <property type="entry name" value="Aminotransferase_I/II_large"/>
</dbReference>
<dbReference type="InterPro" id="IPR004838">
    <property type="entry name" value="NHTrfase_class1_PyrdxlP-BS"/>
</dbReference>
<dbReference type="CDD" id="cd00609">
    <property type="entry name" value="AAT_like"/>
    <property type="match status" value="1"/>
</dbReference>
<evidence type="ECO:0000256" key="8">
    <source>
        <dbReference type="RuleBase" id="RU000481"/>
    </source>
</evidence>
<keyword evidence="4 8" id="KW-0032">Aminotransferase</keyword>
<evidence type="ECO:0000256" key="1">
    <source>
        <dbReference type="ARBA" id="ARBA00001933"/>
    </source>
</evidence>
<dbReference type="Gene3D" id="3.90.1150.10">
    <property type="entry name" value="Aspartate Aminotransferase, domain 1"/>
    <property type="match status" value="1"/>
</dbReference>
<keyword evidence="10" id="KW-0614">Plasmid</keyword>
<dbReference type="PANTHER" id="PTHR46383:SF1">
    <property type="entry name" value="ASPARTATE AMINOTRANSFERASE"/>
    <property type="match status" value="1"/>
</dbReference>
<name>A0A7G6RNA2_RHILV</name>
<dbReference type="FunFam" id="3.40.640.10:FF:000033">
    <property type="entry name" value="Aspartate aminotransferase"/>
    <property type="match status" value="1"/>
</dbReference>
<accession>A0A7G6RNA2</accession>
<dbReference type="Pfam" id="PF00155">
    <property type="entry name" value="Aminotran_1_2"/>
    <property type="match status" value="1"/>
</dbReference>
<proteinExistence type="inferred from homology"/>
<organism evidence="10 11">
    <name type="scientific">Rhizobium leguminosarum bv. viciae</name>
    <dbReference type="NCBI Taxonomy" id="387"/>
    <lineage>
        <taxon>Bacteria</taxon>
        <taxon>Pseudomonadati</taxon>
        <taxon>Pseudomonadota</taxon>
        <taxon>Alphaproteobacteria</taxon>
        <taxon>Hyphomicrobiales</taxon>
        <taxon>Rhizobiaceae</taxon>
        <taxon>Rhizobium/Agrobacterium group</taxon>
        <taxon>Rhizobium</taxon>
    </lineage>
</organism>
<dbReference type="GO" id="GO:0006520">
    <property type="term" value="P:amino acid metabolic process"/>
    <property type="evidence" value="ECO:0007669"/>
    <property type="project" value="InterPro"/>
</dbReference>
<dbReference type="InterPro" id="IPR050596">
    <property type="entry name" value="AspAT/PAT-like"/>
</dbReference>
<evidence type="ECO:0000313" key="10">
    <source>
        <dbReference type="EMBL" id="QND43734.1"/>
    </source>
</evidence>
<dbReference type="InterPro" id="IPR015421">
    <property type="entry name" value="PyrdxlP-dep_Trfase_major"/>
</dbReference>
<comment type="cofactor">
    <cofactor evidence="1 8">
        <name>pyridoxal 5'-phosphate</name>
        <dbReference type="ChEBI" id="CHEBI:597326"/>
    </cofactor>
</comment>
<evidence type="ECO:0000256" key="3">
    <source>
        <dbReference type="ARBA" id="ARBA00011738"/>
    </source>
</evidence>
<keyword evidence="5 8" id="KW-0808">Transferase</keyword>
<dbReference type="GO" id="GO:0030170">
    <property type="term" value="F:pyridoxal phosphate binding"/>
    <property type="evidence" value="ECO:0007669"/>
    <property type="project" value="InterPro"/>
</dbReference>
<dbReference type="Proteomes" id="UP000515518">
    <property type="component" value="Plasmid p_1"/>
</dbReference>
<reference evidence="11" key="1">
    <citation type="journal article" date="2020" name="Mol. Plant Microbe">
        <title>Rhizobial microsymbionts of the narrowly endemic Oxytropis species growing in Kamchatka are characterized by significant genetic diversity and possess a set of genes that are associated with T3SS and T6SS secretion systems and can affect the development of symbiosis.</title>
        <authorList>
            <person name="Safronova V."/>
            <person name="Guro P."/>
            <person name="Sazanova A."/>
            <person name="Kuznetsova I."/>
            <person name="Belimov A."/>
            <person name="Yakubov V."/>
            <person name="Chirak E."/>
            <person name="Afonin A."/>
            <person name="Gogolev Y."/>
            <person name="Andronov E."/>
            <person name="Tikhonovich I."/>
        </authorList>
    </citation>
    <scope>NUCLEOTIDE SEQUENCE [LARGE SCALE GENOMIC DNA]</scope>
    <source>
        <strain evidence="11">RCAM0610</strain>
        <plasmid evidence="11">p_1</plasmid>
    </source>
</reference>
<dbReference type="EC" id="2.6.1.-" evidence="8"/>
<dbReference type="AlphaFoldDB" id="A0A7G6RNA2"/>
<dbReference type="InterPro" id="IPR015422">
    <property type="entry name" value="PyrdxlP-dep_Trfase_small"/>
</dbReference>
<dbReference type="EMBL" id="CP050552">
    <property type="protein sequence ID" value="QND43734.1"/>
    <property type="molecule type" value="Genomic_DNA"/>
</dbReference>
<dbReference type="Gene3D" id="3.40.640.10">
    <property type="entry name" value="Type I PLP-dependent aspartate aminotransferase-like (Major domain)"/>
    <property type="match status" value="1"/>
</dbReference>